<keyword evidence="8" id="KW-1185">Reference proteome</keyword>
<comment type="similarity">
    <text evidence="2">Belongs to the ammonium transporter (TC 2.A.49) family. Rh subfamily.</text>
</comment>
<dbReference type="GO" id="GO:0097272">
    <property type="term" value="P:ammonium homeostasis"/>
    <property type="evidence" value="ECO:0007669"/>
    <property type="project" value="TreeGrafter"/>
</dbReference>
<dbReference type="AlphaFoldDB" id="A0A183BJZ4"/>
<feature type="transmembrane region" description="Helical" evidence="6">
    <location>
        <begin position="46"/>
        <end position="64"/>
    </location>
</feature>
<feature type="transmembrane region" description="Helical" evidence="6">
    <location>
        <begin position="416"/>
        <end position="441"/>
    </location>
</feature>
<dbReference type="PANTHER" id="PTHR11730">
    <property type="entry name" value="AMMONIUM TRANSPORTER"/>
    <property type="match status" value="1"/>
</dbReference>
<feature type="transmembrane region" description="Helical" evidence="6">
    <location>
        <begin position="20"/>
        <end position="39"/>
    </location>
</feature>
<dbReference type="InterPro" id="IPR024041">
    <property type="entry name" value="NH4_transpt_AmtB-like_dom"/>
</dbReference>
<feature type="transmembrane region" description="Helical" evidence="6">
    <location>
        <begin position="214"/>
        <end position="232"/>
    </location>
</feature>
<keyword evidence="3 6" id="KW-0812">Transmembrane</keyword>
<comment type="subcellular location">
    <subcellularLocation>
        <location evidence="1">Membrane</location>
        <topology evidence="1">Multi-pass membrane protein</topology>
    </subcellularLocation>
</comment>
<name>A0A183BJZ4_GLOPA</name>
<evidence type="ECO:0000256" key="4">
    <source>
        <dbReference type="ARBA" id="ARBA00022989"/>
    </source>
</evidence>
<feature type="transmembrane region" description="Helical" evidence="6">
    <location>
        <begin position="121"/>
        <end position="140"/>
    </location>
</feature>
<accession>A0A183BJZ4</accession>
<feature type="domain" description="Ammonium transporter AmtB-like" evidence="7">
    <location>
        <begin position="89"/>
        <end position="460"/>
    </location>
</feature>
<reference evidence="9" key="2">
    <citation type="submission" date="2016-06" db="UniProtKB">
        <authorList>
            <consortium name="WormBaseParasite"/>
        </authorList>
    </citation>
    <scope>IDENTIFICATION</scope>
</reference>
<keyword evidence="4 6" id="KW-1133">Transmembrane helix</keyword>
<dbReference type="Gene3D" id="1.10.3430.10">
    <property type="entry name" value="Ammonium transporter AmtB like domains"/>
    <property type="match status" value="2"/>
</dbReference>
<evidence type="ECO:0000313" key="8">
    <source>
        <dbReference type="Proteomes" id="UP000050741"/>
    </source>
</evidence>
<feature type="transmembrane region" description="Helical" evidence="6">
    <location>
        <begin position="160"/>
        <end position="176"/>
    </location>
</feature>
<dbReference type="InterPro" id="IPR029020">
    <property type="entry name" value="Ammonium/urea_transptr"/>
</dbReference>
<evidence type="ECO:0000256" key="6">
    <source>
        <dbReference type="SAM" id="Phobius"/>
    </source>
</evidence>
<dbReference type="SUPFAM" id="SSF111352">
    <property type="entry name" value="Ammonium transporter"/>
    <property type="match status" value="1"/>
</dbReference>
<feature type="transmembrane region" description="Helical" evidence="6">
    <location>
        <begin position="283"/>
        <end position="301"/>
    </location>
</feature>
<feature type="transmembrane region" description="Helical" evidence="6">
    <location>
        <begin position="372"/>
        <end position="396"/>
    </location>
</feature>
<sequence length="1032" mass="115658">MLTLICQKMTATFSQYLTEALILVSPAIFLLVLLLMATVKLPHNQFCVLLGIAQLFFLVLFGLFSQHDPNAMPSAIPLGSVAASEAQRKYTDFQDVHGTLIIGFGFLVAFLRRYGFASFTISMMLTSFTLELSLLVRGFLTDEFANYGKFYVNLQNMINADYTAAVVLISFGALCGKLSPMQYLLMALIEAPFSIFNEYIIVKLLGIQDIGGALVIHVFGSVFGLVAGRVLYTKNWRESEHFGSVYHTDIFTFIATGFLWVFWPSFNATNAFGVDARNRAIVNTYTALIGSTIAAFILSSFFNKNEKFNIRHLTNASLAGGVALGACANILLSPFDALVVGVCAGTISVLGFIYFGPLYLEKKFKVTDTRGVYNLHMLPAIIGVLASSLALVFYQNNAFPENSRIIPPGRNKYQQALYQLAGLAITLAFASVVGAITGLILKIKLLTHIREKEVYCDADFFEVPEDYDFTTRVTSHIDHVELTETRVASEHKPLCTAEFSVNFKTIIGVLASSLALAFYQNNAFPENSRIIPPGRNKYQQALYQLAGLAITLAFASVVGAITGLILKIKLLTHIREKEVYCDADFFEVPEDYDFTTRVTSHIDHVELTETRLDGNVNLLEQQFVPSAVTVKKSKFVYALKPNTLLNYGDKIILNGTLNPTSKIVKIYLQNKDERCSKVYSDVAVLIFQTGFRLKAKPINCSYHLHKSKMTLQILMAEDGFYGRNAEGWYKLCLYYNPNNKSVSTMPIPPWAIDHISVNASTFKTPQIYLENASSEADDLNLWGDDRNSTRDYVPWKRIQFTQVIKTEGVDRFNYSVFLNITLEKGLTPISQISINFFNEALEFHDLFGSTVLCMELRNNTLVFNSFVNHNKTWSEPTQNNSFFTFEMDLKMLQDNDITPTTDLIEQFSTDTLKPMMDPENSSYSLNSTIDQQMPNSSTFMTTTTDRELEKLLTLNLFFKIDVNETDGEAKFYVTLNGQDKDVNQKVLKYQCPVNVHVPAIQYITVEHKNITLAAGSKVNVSCSSEVNCTNKE</sequence>
<organism evidence="8 9">
    <name type="scientific">Globodera pallida</name>
    <name type="common">Potato cyst nematode worm</name>
    <name type="synonym">Heterodera pallida</name>
    <dbReference type="NCBI Taxonomy" id="36090"/>
    <lineage>
        <taxon>Eukaryota</taxon>
        <taxon>Metazoa</taxon>
        <taxon>Ecdysozoa</taxon>
        <taxon>Nematoda</taxon>
        <taxon>Chromadorea</taxon>
        <taxon>Rhabditida</taxon>
        <taxon>Tylenchina</taxon>
        <taxon>Tylenchomorpha</taxon>
        <taxon>Tylenchoidea</taxon>
        <taxon>Heteroderidae</taxon>
        <taxon>Heteroderinae</taxon>
        <taxon>Globodera</taxon>
    </lineage>
</organism>
<proteinExistence type="inferred from homology"/>
<feature type="transmembrane region" description="Helical" evidence="6">
    <location>
        <begin position="338"/>
        <end position="360"/>
    </location>
</feature>
<feature type="transmembrane region" description="Helical" evidence="6">
    <location>
        <begin position="96"/>
        <end position="114"/>
    </location>
</feature>
<dbReference type="PANTHER" id="PTHR11730:SF60">
    <property type="entry name" value="RH50, ISOFORM D"/>
    <property type="match status" value="1"/>
</dbReference>
<protein>
    <submittedName>
        <fullName evidence="9">Ammonium_transp domain-containing protein</fullName>
    </submittedName>
</protein>
<feature type="transmembrane region" description="Helical" evidence="6">
    <location>
        <begin position="244"/>
        <end position="263"/>
    </location>
</feature>
<feature type="transmembrane region" description="Helical" evidence="6">
    <location>
        <begin position="541"/>
        <end position="566"/>
    </location>
</feature>
<reference evidence="8" key="1">
    <citation type="submission" date="2014-05" db="EMBL/GenBank/DDBJ databases">
        <title>The genome and life-stage specific transcriptomes of Globodera pallida elucidate key aspects of plant parasitism by a cyst nematode.</title>
        <authorList>
            <person name="Cotton J.A."/>
            <person name="Lilley C.J."/>
            <person name="Jones L.M."/>
            <person name="Kikuchi T."/>
            <person name="Reid A.J."/>
            <person name="Thorpe P."/>
            <person name="Tsai I.J."/>
            <person name="Beasley H."/>
            <person name="Blok V."/>
            <person name="Cock P.J.A."/>
            <person name="Van den Akker S.E."/>
            <person name="Holroyd N."/>
            <person name="Hunt M."/>
            <person name="Mantelin S."/>
            <person name="Naghra H."/>
            <person name="Pain A."/>
            <person name="Palomares-Rius J.E."/>
            <person name="Zarowiecki M."/>
            <person name="Berriman M."/>
            <person name="Jones J.T."/>
            <person name="Urwin P.E."/>
        </authorList>
    </citation>
    <scope>NUCLEOTIDE SEQUENCE [LARGE SCALE GENOMIC DNA]</scope>
    <source>
        <strain evidence="8">Lindley</strain>
    </source>
</reference>
<dbReference type="WBParaSite" id="GPLIN_000092300">
    <property type="protein sequence ID" value="GPLIN_000092300"/>
    <property type="gene ID" value="GPLIN_000092300"/>
</dbReference>
<evidence type="ECO:0000256" key="1">
    <source>
        <dbReference type="ARBA" id="ARBA00004141"/>
    </source>
</evidence>
<evidence type="ECO:0000313" key="9">
    <source>
        <dbReference type="WBParaSite" id="GPLIN_000092300"/>
    </source>
</evidence>
<dbReference type="InterPro" id="IPR002229">
    <property type="entry name" value="RhesusRHD"/>
</dbReference>
<evidence type="ECO:0000256" key="5">
    <source>
        <dbReference type="ARBA" id="ARBA00023136"/>
    </source>
</evidence>
<dbReference type="Pfam" id="PF00909">
    <property type="entry name" value="Ammonium_transp"/>
    <property type="match status" value="1"/>
</dbReference>
<evidence type="ECO:0000259" key="7">
    <source>
        <dbReference type="Pfam" id="PF00909"/>
    </source>
</evidence>
<dbReference type="GO" id="GO:0008519">
    <property type="term" value="F:ammonium channel activity"/>
    <property type="evidence" value="ECO:0007669"/>
    <property type="project" value="InterPro"/>
</dbReference>
<feature type="transmembrane region" description="Helical" evidence="6">
    <location>
        <begin position="313"/>
        <end position="332"/>
    </location>
</feature>
<dbReference type="GO" id="GO:0005886">
    <property type="term" value="C:plasma membrane"/>
    <property type="evidence" value="ECO:0007669"/>
    <property type="project" value="InterPro"/>
</dbReference>
<evidence type="ECO:0000256" key="3">
    <source>
        <dbReference type="ARBA" id="ARBA00022692"/>
    </source>
</evidence>
<evidence type="ECO:0000256" key="2">
    <source>
        <dbReference type="ARBA" id="ARBA00011036"/>
    </source>
</evidence>
<dbReference type="PRINTS" id="PR00342">
    <property type="entry name" value="RHESUSRHD"/>
</dbReference>
<dbReference type="Proteomes" id="UP000050741">
    <property type="component" value="Unassembled WGS sequence"/>
</dbReference>
<keyword evidence="5 6" id="KW-0472">Membrane</keyword>